<reference evidence="2" key="2">
    <citation type="submission" date="2025-09" db="UniProtKB">
        <authorList>
            <consortium name="Ensembl"/>
        </authorList>
    </citation>
    <scope>IDENTIFICATION</scope>
</reference>
<keyword evidence="3" id="KW-1185">Reference proteome</keyword>
<feature type="domain" description="SCAN box" evidence="1">
    <location>
        <begin position="71"/>
        <end position="124"/>
    </location>
</feature>
<protein>
    <recommendedName>
        <fullName evidence="1">SCAN box domain-containing protein</fullName>
    </recommendedName>
</protein>
<proteinExistence type="predicted"/>
<evidence type="ECO:0000259" key="1">
    <source>
        <dbReference type="Pfam" id="PF02023"/>
    </source>
</evidence>
<organism evidence="2 3">
    <name type="scientific">Crocodylus porosus</name>
    <name type="common">Saltwater crocodile</name>
    <name type="synonym">Estuarine crocodile</name>
    <dbReference type="NCBI Taxonomy" id="8502"/>
    <lineage>
        <taxon>Eukaryota</taxon>
        <taxon>Metazoa</taxon>
        <taxon>Chordata</taxon>
        <taxon>Craniata</taxon>
        <taxon>Vertebrata</taxon>
        <taxon>Euteleostomi</taxon>
        <taxon>Archelosauria</taxon>
        <taxon>Archosauria</taxon>
        <taxon>Crocodylia</taxon>
        <taxon>Longirostres</taxon>
        <taxon>Crocodylidae</taxon>
        <taxon>Crocodylus</taxon>
    </lineage>
</organism>
<sequence length="181" mass="20759">MAFTFFLSGFTPSVEIISYIRVQHELCSISDLQDMWAVRVALLLTEKAQAMYRILGTDSTQDYKILKMAILDYWINLDSQLDAEIMELVTLEQFCSILVKAQRCVYCHWLASLEEATQTVEDCMGAELDCPGEGYWTHCTLRALALTWHCWSGCWCPCSYIHQAISLHSWALALVIWANCR</sequence>
<dbReference type="Ensembl" id="ENSCPRT00005023770.1">
    <property type="protein sequence ID" value="ENSCPRP00005020344.1"/>
    <property type="gene ID" value="ENSCPRG00005014162.1"/>
</dbReference>
<dbReference type="InterPro" id="IPR003309">
    <property type="entry name" value="SCAN_dom"/>
</dbReference>
<reference evidence="2" key="1">
    <citation type="submission" date="2025-08" db="UniProtKB">
        <authorList>
            <consortium name="Ensembl"/>
        </authorList>
    </citation>
    <scope>IDENTIFICATION</scope>
</reference>
<dbReference type="Pfam" id="PF02023">
    <property type="entry name" value="SCAN"/>
    <property type="match status" value="1"/>
</dbReference>
<evidence type="ECO:0000313" key="3">
    <source>
        <dbReference type="Proteomes" id="UP000594220"/>
    </source>
</evidence>
<evidence type="ECO:0000313" key="2">
    <source>
        <dbReference type="Ensembl" id="ENSCPRP00005020344.1"/>
    </source>
</evidence>
<dbReference type="SUPFAM" id="SSF47353">
    <property type="entry name" value="Retrovirus capsid dimerization domain-like"/>
    <property type="match status" value="1"/>
</dbReference>
<name>A0A7M4F9E7_CROPO</name>
<accession>A0A7M4F9E7</accession>
<dbReference type="Proteomes" id="UP000594220">
    <property type="component" value="Unplaced"/>
</dbReference>
<dbReference type="Gene3D" id="1.10.4020.10">
    <property type="entry name" value="DNA breaking-rejoining enzymes"/>
    <property type="match status" value="1"/>
</dbReference>
<dbReference type="AlphaFoldDB" id="A0A7M4F9E7"/>
<dbReference type="InterPro" id="IPR038269">
    <property type="entry name" value="SCAN_sf"/>
</dbReference>